<accession>A0A974CN31</accession>
<name>A0A974CN31_XENLA</name>
<feature type="non-terminal residue" evidence="1">
    <location>
        <position position="1"/>
    </location>
</feature>
<feature type="non-terminal residue" evidence="1">
    <location>
        <position position="26"/>
    </location>
</feature>
<gene>
    <name evidence="1" type="ORF">XELAEV_180317142mg</name>
</gene>
<dbReference type="Proteomes" id="UP000694892">
    <property type="component" value="Chromosome 6L"/>
</dbReference>
<proteinExistence type="predicted"/>
<dbReference type="AlphaFoldDB" id="A0A974CN31"/>
<sequence length="26" mass="2911">MLAICESLLGDIEDMVLDTVPKPHDR</sequence>
<dbReference type="EMBL" id="CM004476">
    <property type="protein sequence ID" value="OCT76510.1"/>
    <property type="molecule type" value="Genomic_DNA"/>
</dbReference>
<organism evidence="1 2">
    <name type="scientific">Xenopus laevis</name>
    <name type="common">African clawed frog</name>
    <dbReference type="NCBI Taxonomy" id="8355"/>
    <lineage>
        <taxon>Eukaryota</taxon>
        <taxon>Metazoa</taxon>
        <taxon>Chordata</taxon>
        <taxon>Craniata</taxon>
        <taxon>Vertebrata</taxon>
        <taxon>Euteleostomi</taxon>
        <taxon>Amphibia</taxon>
        <taxon>Batrachia</taxon>
        <taxon>Anura</taxon>
        <taxon>Pipoidea</taxon>
        <taxon>Pipidae</taxon>
        <taxon>Xenopodinae</taxon>
        <taxon>Xenopus</taxon>
        <taxon>Xenopus</taxon>
    </lineage>
</organism>
<evidence type="ECO:0000313" key="1">
    <source>
        <dbReference type="EMBL" id="OCT76510.1"/>
    </source>
</evidence>
<evidence type="ECO:0000313" key="2">
    <source>
        <dbReference type="Proteomes" id="UP000694892"/>
    </source>
</evidence>
<protein>
    <submittedName>
        <fullName evidence="1">Uncharacterized protein</fullName>
    </submittedName>
</protein>
<reference evidence="2" key="1">
    <citation type="journal article" date="2016" name="Nature">
        <title>Genome evolution in the allotetraploid frog Xenopus laevis.</title>
        <authorList>
            <person name="Session A.M."/>
            <person name="Uno Y."/>
            <person name="Kwon T."/>
            <person name="Chapman J.A."/>
            <person name="Toyoda A."/>
            <person name="Takahashi S."/>
            <person name="Fukui A."/>
            <person name="Hikosaka A."/>
            <person name="Suzuki A."/>
            <person name="Kondo M."/>
            <person name="van Heeringen S.J."/>
            <person name="Quigley I."/>
            <person name="Heinz S."/>
            <person name="Ogino H."/>
            <person name="Ochi H."/>
            <person name="Hellsten U."/>
            <person name="Lyons J.B."/>
            <person name="Simakov O."/>
            <person name="Putnam N."/>
            <person name="Stites J."/>
            <person name="Kuroki Y."/>
            <person name="Tanaka T."/>
            <person name="Michiue T."/>
            <person name="Watanabe M."/>
            <person name="Bogdanovic O."/>
            <person name="Lister R."/>
            <person name="Georgiou G."/>
            <person name="Paranjpe S.S."/>
            <person name="van Kruijsbergen I."/>
            <person name="Shu S."/>
            <person name="Carlson J."/>
            <person name="Kinoshita T."/>
            <person name="Ohta Y."/>
            <person name="Mawaribuchi S."/>
            <person name="Jenkins J."/>
            <person name="Grimwood J."/>
            <person name="Schmutz J."/>
            <person name="Mitros T."/>
            <person name="Mozaffari S.V."/>
            <person name="Suzuki Y."/>
            <person name="Haramoto Y."/>
            <person name="Yamamoto T.S."/>
            <person name="Takagi C."/>
            <person name="Heald R."/>
            <person name="Miller K."/>
            <person name="Haudenschild C."/>
            <person name="Kitzman J."/>
            <person name="Nakayama T."/>
            <person name="Izutsu Y."/>
            <person name="Robert J."/>
            <person name="Fortriede J."/>
            <person name="Burns K."/>
            <person name="Lotay V."/>
            <person name="Karimi K."/>
            <person name="Yasuoka Y."/>
            <person name="Dichmann D.S."/>
            <person name="Flajnik M.F."/>
            <person name="Houston D.W."/>
            <person name="Shendure J."/>
            <person name="DuPasquier L."/>
            <person name="Vize P.D."/>
            <person name="Zorn A.M."/>
            <person name="Ito M."/>
            <person name="Marcotte E.M."/>
            <person name="Wallingford J.B."/>
            <person name="Ito Y."/>
            <person name="Asashima M."/>
            <person name="Ueno N."/>
            <person name="Matsuda Y."/>
            <person name="Veenstra G.J."/>
            <person name="Fujiyama A."/>
            <person name="Harland R.M."/>
            <person name="Taira M."/>
            <person name="Rokhsar D.S."/>
        </authorList>
    </citation>
    <scope>NUCLEOTIDE SEQUENCE [LARGE SCALE GENOMIC DNA]</scope>
    <source>
        <strain evidence="2">J</strain>
    </source>
</reference>